<reference evidence="4 5" key="1">
    <citation type="submission" date="2023-05" db="EMBL/GenBank/DDBJ databases">
        <title>Draft genome of Paenibacillus sp. CCS26.</title>
        <authorList>
            <person name="Akita H."/>
            <person name="Shinto Y."/>
            <person name="Kimura Z."/>
        </authorList>
    </citation>
    <scope>NUCLEOTIDE SEQUENCE [LARGE SCALE GENOMIC DNA]</scope>
    <source>
        <strain evidence="4 5">CCS26</strain>
    </source>
</reference>
<protein>
    <submittedName>
        <fullName evidence="4">Capsular polysaccharide biosynthesis protein</fullName>
    </submittedName>
</protein>
<dbReference type="SUPFAM" id="SSF56300">
    <property type="entry name" value="Metallo-dependent phosphatases"/>
    <property type="match status" value="1"/>
</dbReference>
<dbReference type="Proteomes" id="UP001285921">
    <property type="component" value="Unassembled WGS sequence"/>
</dbReference>
<name>A0ABQ6NLC3_9BACL</name>
<feature type="signal peptide" evidence="2">
    <location>
        <begin position="1"/>
        <end position="20"/>
    </location>
</feature>
<evidence type="ECO:0000256" key="2">
    <source>
        <dbReference type="SAM" id="SignalP"/>
    </source>
</evidence>
<dbReference type="InterPro" id="IPR029052">
    <property type="entry name" value="Metallo-depent_PP-like"/>
</dbReference>
<accession>A0ABQ6NLC3</accession>
<dbReference type="PANTHER" id="PTHR33393">
    <property type="entry name" value="POLYGLUTAMINE SYNTHESIS ACCESSORY PROTEIN RV0574C-RELATED"/>
    <property type="match status" value="1"/>
</dbReference>
<evidence type="ECO:0000313" key="5">
    <source>
        <dbReference type="Proteomes" id="UP001285921"/>
    </source>
</evidence>
<gene>
    <name evidence="4" type="ORF">PghCCS26_30110</name>
</gene>
<comment type="similarity">
    <text evidence="1">Belongs to the CapA family.</text>
</comment>
<dbReference type="SMART" id="SM00854">
    <property type="entry name" value="PGA_cap"/>
    <property type="match status" value="1"/>
</dbReference>
<dbReference type="InterPro" id="IPR019079">
    <property type="entry name" value="Capsule_synth_CapA"/>
</dbReference>
<dbReference type="CDD" id="cd07381">
    <property type="entry name" value="MPP_CapA"/>
    <property type="match status" value="1"/>
</dbReference>
<sequence>MTVLKYVMALLLFLGFNLEAAGNVTAIASSASAAASAKPTAAEDKPIEISFAGDILLDGKVAANIDKYGVNYPFEKVRGLLSGSDISFANLETPISTRGQKAIKTYTFRSAPKTLQAIVNSGIDGVSVANNHTLDYGVDALTDTIDYLDEYKIGHTGAGSNIDEAFTAYSKKVNGKKVAIVGISRVLSGPSWYAGDNKAGIASGYDFDTMMRYVKNAVKYSDITVIYIHWNNEYQDYPEDYARTYAKAFIDAGVDAVIGSHSHCLQGIETYKGKPIFYSLGNFVFTPTQRSNKAYDSMIATLTFDGDKVRSKITPVKIDNTRPILREQAYNETTYSKLNKISFNVKVNEDGTVSAK</sequence>
<feature type="chain" id="PRO_5047401448" evidence="2">
    <location>
        <begin position="21"/>
        <end position="356"/>
    </location>
</feature>
<keyword evidence="2" id="KW-0732">Signal</keyword>
<evidence type="ECO:0000259" key="3">
    <source>
        <dbReference type="SMART" id="SM00854"/>
    </source>
</evidence>
<evidence type="ECO:0000313" key="4">
    <source>
        <dbReference type="EMBL" id="GMK45883.1"/>
    </source>
</evidence>
<evidence type="ECO:0000256" key="1">
    <source>
        <dbReference type="ARBA" id="ARBA00005662"/>
    </source>
</evidence>
<keyword evidence="5" id="KW-1185">Reference proteome</keyword>
<comment type="caution">
    <text evidence="4">The sequence shown here is derived from an EMBL/GenBank/DDBJ whole genome shotgun (WGS) entry which is preliminary data.</text>
</comment>
<proteinExistence type="inferred from homology"/>
<feature type="domain" description="Capsule synthesis protein CapA" evidence="3">
    <location>
        <begin position="48"/>
        <end position="287"/>
    </location>
</feature>
<dbReference type="RefSeq" id="WP_317980428.1">
    <property type="nucleotide sequence ID" value="NZ_BTCL01000009.1"/>
</dbReference>
<dbReference type="PANTHER" id="PTHR33393:SF13">
    <property type="entry name" value="PGA BIOSYNTHESIS PROTEIN CAPA"/>
    <property type="match status" value="1"/>
</dbReference>
<dbReference type="EMBL" id="BTCL01000009">
    <property type="protein sequence ID" value="GMK45883.1"/>
    <property type="molecule type" value="Genomic_DNA"/>
</dbReference>
<dbReference type="Gene3D" id="3.60.21.10">
    <property type="match status" value="1"/>
</dbReference>
<dbReference type="Pfam" id="PF09587">
    <property type="entry name" value="PGA_cap"/>
    <property type="match status" value="1"/>
</dbReference>
<dbReference type="InterPro" id="IPR052169">
    <property type="entry name" value="CW_Biosynth-Accessory"/>
</dbReference>
<organism evidence="4 5">
    <name type="scientific">Paenibacillus glycanilyticus</name>
    <dbReference type="NCBI Taxonomy" id="126569"/>
    <lineage>
        <taxon>Bacteria</taxon>
        <taxon>Bacillati</taxon>
        <taxon>Bacillota</taxon>
        <taxon>Bacilli</taxon>
        <taxon>Bacillales</taxon>
        <taxon>Paenibacillaceae</taxon>
        <taxon>Paenibacillus</taxon>
    </lineage>
</organism>